<dbReference type="STRING" id="59895.A0A118K4U9"/>
<keyword evidence="2" id="KW-0805">Transcription regulation</keyword>
<sequence length="435" mass="51011">MEEQYGIANLAHYMNISPIFTAITQPPCGPHHDLHYEMVVVGSGGGGRTIPPGPGSRIGGLSVGDGGLEMGIGGGDVNGRWPRQETLTLLEVRSRMNCKFKEANHKGPLWNEFLDDKNRQLNWLIFRIMSEEHGYQRNAKKCREKFENLYKYYKRTKEGKAGRQDGKHYRFFSQLEALYGERGRTTCPNPNCKHAMGSFTENTDCVGRKMKTRKLRKRSWKNIEDFIDAQTRKIMDKQEAWMEKMMKTIEQKEQERMSRVEQWRKEDVGRLEIKHKFWGKRRAWMESREPLLMQALHKLTEKKSLQNHCFPECNDYINNPMCKWGENEIRQLIHFRRTNIDAGIEQVGNMEGILWDEIASKMASLGYNRNKSICKTKWDSINELEERSKRRKESTRSTNFQYQEGTFQEHERPVEPSDHQNDGCYRLLMGDQEDV</sequence>
<evidence type="ECO:0000256" key="5">
    <source>
        <dbReference type="ARBA" id="ARBA00023242"/>
    </source>
</evidence>
<dbReference type="PANTHER" id="PTHR21654">
    <property type="entry name" value="FI21293P1"/>
    <property type="match status" value="1"/>
</dbReference>
<comment type="caution">
    <text evidence="8">The sequence shown here is derived from an EMBL/GenBank/DDBJ whole genome shotgun (WGS) entry which is preliminary data.</text>
</comment>
<evidence type="ECO:0000256" key="3">
    <source>
        <dbReference type="ARBA" id="ARBA00023125"/>
    </source>
</evidence>
<evidence type="ECO:0000256" key="1">
    <source>
        <dbReference type="ARBA" id="ARBA00004123"/>
    </source>
</evidence>
<feature type="domain" description="Myb-like" evidence="7">
    <location>
        <begin position="323"/>
        <end position="382"/>
    </location>
</feature>
<dbReference type="EMBL" id="LEKV01001416">
    <property type="protein sequence ID" value="KVI07997.1"/>
    <property type="molecule type" value="Genomic_DNA"/>
</dbReference>
<reference evidence="8 9" key="1">
    <citation type="journal article" date="2016" name="Sci. Rep.">
        <title>The genome sequence of the outbreeding globe artichoke constructed de novo incorporating a phase-aware low-pass sequencing strategy of F1 progeny.</title>
        <authorList>
            <person name="Scaglione D."/>
            <person name="Reyes-Chin-Wo S."/>
            <person name="Acquadro A."/>
            <person name="Froenicke L."/>
            <person name="Portis E."/>
            <person name="Beitel C."/>
            <person name="Tirone M."/>
            <person name="Mauro R."/>
            <person name="Lo Monaco A."/>
            <person name="Mauromicale G."/>
            <person name="Faccioli P."/>
            <person name="Cattivelli L."/>
            <person name="Rieseberg L."/>
            <person name="Michelmore R."/>
            <person name="Lanteri S."/>
        </authorList>
    </citation>
    <scope>NUCLEOTIDE SEQUENCE [LARGE SCALE GENOMIC DNA]</scope>
    <source>
        <strain evidence="8">2C</strain>
    </source>
</reference>
<dbReference type="PANTHER" id="PTHR21654:SF60">
    <property type="entry name" value="TRIHELIX TRANSCRIPTION FACTOR PTL"/>
    <property type="match status" value="1"/>
</dbReference>
<evidence type="ECO:0000313" key="8">
    <source>
        <dbReference type="EMBL" id="KVI07997.1"/>
    </source>
</evidence>
<name>A0A118K4U9_CYNCS</name>
<dbReference type="InterPro" id="IPR001005">
    <property type="entry name" value="SANT/Myb"/>
</dbReference>
<dbReference type="GO" id="GO:0005634">
    <property type="term" value="C:nucleus"/>
    <property type="evidence" value="ECO:0007669"/>
    <property type="project" value="UniProtKB-SubCell"/>
</dbReference>
<dbReference type="Pfam" id="PF13837">
    <property type="entry name" value="Myb_DNA-bind_4"/>
    <property type="match status" value="2"/>
</dbReference>
<keyword evidence="9" id="KW-1185">Reference proteome</keyword>
<comment type="subcellular location">
    <subcellularLocation>
        <location evidence="1">Nucleus</location>
    </subcellularLocation>
</comment>
<dbReference type="PROSITE" id="PS50090">
    <property type="entry name" value="MYB_LIKE"/>
    <property type="match status" value="1"/>
</dbReference>
<evidence type="ECO:0000259" key="7">
    <source>
        <dbReference type="PROSITE" id="PS50090"/>
    </source>
</evidence>
<proteinExistence type="predicted"/>
<protein>
    <submittedName>
        <fullName evidence="8">Myb-like domain-containing protein</fullName>
    </submittedName>
</protein>
<evidence type="ECO:0000256" key="4">
    <source>
        <dbReference type="ARBA" id="ARBA00023163"/>
    </source>
</evidence>
<keyword evidence="3" id="KW-0238">DNA-binding</keyword>
<dbReference type="GO" id="GO:0003677">
    <property type="term" value="F:DNA binding"/>
    <property type="evidence" value="ECO:0007669"/>
    <property type="project" value="UniProtKB-KW"/>
</dbReference>
<dbReference type="GO" id="GO:0006355">
    <property type="term" value="P:regulation of DNA-templated transcription"/>
    <property type="evidence" value="ECO:0007669"/>
    <property type="project" value="UniProtKB-ARBA"/>
</dbReference>
<dbReference type="Gene3D" id="1.10.10.60">
    <property type="entry name" value="Homeodomain-like"/>
    <property type="match status" value="2"/>
</dbReference>
<organism evidence="8 9">
    <name type="scientific">Cynara cardunculus var. scolymus</name>
    <name type="common">Globe artichoke</name>
    <name type="synonym">Cynara scolymus</name>
    <dbReference type="NCBI Taxonomy" id="59895"/>
    <lineage>
        <taxon>Eukaryota</taxon>
        <taxon>Viridiplantae</taxon>
        <taxon>Streptophyta</taxon>
        <taxon>Embryophyta</taxon>
        <taxon>Tracheophyta</taxon>
        <taxon>Spermatophyta</taxon>
        <taxon>Magnoliopsida</taxon>
        <taxon>eudicotyledons</taxon>
        <taxon>Gunneridae</taxon>
        <taxon>Pentapetalae</taxon>
        <taxon>asterids</taxon>
        <taxon>campanulids</taxon>
        <taxon>Asterales</taxon>
        <taxon>Asteraceae</taxon>
        <taxon>Carduoideae</taxon>
        <taxon>Cardueae</taxon>
        <taxon>Carduinae</taxon>
        <taxon>Cynara</taxon>
    </lineage>
</organism>
<keyword evidence="4" id="KW-0804">Transcription</keyword>
<accession>A0A118K4U9</accession>
<evidence type="ECO:0000313" key="9">
    <source>
        <dbReference type="Proteomes" id="UP000243975"/>
    </source>
</evidence>
<dbReference type="AlphaFoldDB" id="A0A118K4U9"/>
<dbReference type="OMA" id="GSHFPYN"/>
<feature type="region of interest" description="Disordered" evidence="6">
    <location>
        <begin position="389"/>
        <end position="423"/>
    </location>
</feature>
<dbReference type="Gramene" id="KVI07997">
    <property type="protein sequence ID" value="KVI07997"/>
    <property type="gene ID" value="Ccrd_013637"/>
</dbReference>
<evidence type="ECO:0000256" key="2">
    <source>
        <dbReference type="ARBA" id="ARBA00023015"/>
    </source>
</evidence>
<dbReference type="InterPro" id="IPR044822">
    <property type="entry name" value="Myb_DNA-bind_4"/>
</dbReference>
<evidence type="ECO:0000256" key="6">
    <source>
        <dbReference type="SAM" id="MobiDB-lite"/>
    </source>
</evidence>
<keyword evidence="5" id="KW-0539">Nucleus</keyword>
<dbReference type="Proteomes" id="UP000243975">
    <property type="component" value="Unassembled WGS sequence"/>
</dbReference>
<gene>
    <name evidence="8" type="ORF">Ccrd_013637</name>
</gene>
<feature type="compositionally biased region" description="Basic and acidic residues" evidence="6">
    <location>
        <begin position="407"/>
        <end position="421"/>
    </location>
</feature>